<evidence type="ECO:0000313" key="3">
    <source>
        <dbReference type="Proteomes" id="UP000053831"/>
    </source>
</evidence>
<feature type="compositionally biased region" description="Basic and acidic residues" evidence="1">
    <location>
        <begin position="219"/>
        <end position="229"/>
    </location>
</feature>
<dbReference type="EMBL" id="LGSR01000008">
    <property type="protein sequence ID" value="KOS21588.1"/>
    <property type="molecule type" value="Genomic_DNA"/>
</dbReference>
<dbReference type="AlphaFoldDB" id="A0A0M8MYW0"/>
<proteinExistence type="predicted"/>
<name>A0A0M8MYW0_ESCWE</name>
<evidence type="ECO:0000256" key="1">
    <source>
        <dbReference type="SAM" id="MobiDB-lite"/>
    </source>
</evidence>
<organism evidence="2 3">
    <name type="scientific">Escovopsis weberi</name>
    <dbReference type="NCBI Taxonomy" id="150374"/>
    <lineage>
        <taxon>Eukaryota</taxon>
        <taxon>Fungi</taxon>
        <taxon>Dikarya</taxon>
        <taxon>Ascomycota</taxon>
        <taxon>Pezizomycotina</taxon>
        <taxon>Sordariomycetes</taxon>
        <taxon>Hypocreomycetidae</taxon>
        <taxon>Hypocreales</taxon>
        <taxon>Hypocreaceae</taxon>
        <taxon>Escovopsis</taxon>
    </lineage>
</organism>
<accession>A0A0M8MYW0</accession>
<evidence type="ECO:0000313" key="2">
    <source>
        <dbReference type="EMBL" id="KOS21588.1"/>
    </source>
</evidence>
<protein>
    <submittedName>
        <fullName evidence="2">Uncharacterized protein</fullName>
    </submittedName>
</protein>
<dbReference type="Proteomes" id="UP000053831">
    <property type="component" value="Unassembled WGS sequence"/>
</dbReference>
<reference evidence="2 3" key="1">
    <citation type="submission" date="2015-07" db="EMBL/GenBank/DDBJ databases">
        <title>The genome of the fungus Escovopsis weberi, a specialized disease agent of ant agriculture.</title>
        <authorList>
            <person name="de Man T.J."/>
            <person name="Stajich J.E."/>
            <person name="Kubicek C.P."/>
            <person name="Chenthamara K."/>
            <person name="Atanasova L."/>
            <person name="Druzhinina I.S."/>
            <person name="Birnbaum S."/>
            <person name="Barribeau S.M."/>
            <person name="Teiling C."/>
            <person name="Suen G."/>
            <person name="Currie C."/>
            <person name="Gerardo N.M."/>
        </authorList>
    </citation>
    <scope>NUCLEOTIDE SEQUENCE [LARGE SCALE GENOMIC DNA]</scope>
</reference>
<keyword evidence="3" id="KW-1185">Reference proteome</keyword>
<feature type="region of interest" description="Disordered" evidence="1">
    <location>
        <begin position="159"/>
        <end position="232"/>
    </location>
</feature>
<comment type="caution">
    <text evidence="2">The sequence shown here is derived from an EMBL/GenBank/DDBJ whole genome shotgun (WGS) entry which is preliminary data.</text>
</comment>
<sequence>MSHLRDTIDGASFQTTNLSTVSLEELSRIQPLAPVACNRHNSVDRQTTTTSSSAALPASFWRNHRLLAHIPGRWPLFPAPLRLNRQTSPISEETDAAAATAAAAAAAAARSSQQPRNSCPILFRASQEPSNDRHSVLTSSSFASTENWRIMAWQETSRRLAGQATPHRPPRPVSPLSVTEPGETTQFPPGVPGGGLELMSPSKWGDLEDQGGTAGAGPDADRARADGDASRLTTPPVVGFEVDFDAKFMSDGREGAMRTIKTVLGGEGTGKGEKPGHFI</sequence>
<gene>
    <name evidence="2" type="ORF">ESCO_005066</name>
</gene>